<keyword evidence="7" id="KW-0436">Ligase</keyword>
<dbReference type="GO" id="GO:0046872">
    <property type="term" value="F:metal ion binding"/>
    <property type="evidence" value="ECO:0007669"/>
    <property type="project" value="UniProtKB-KW"/>
</dbReference>
<dbReference type="GO" id="GO:0030272">
    <property type="term" value="F:5-formyltetrahydrofolate cyclo-ligase activity"/>
    <property type="evidence" value="ECO:0007669"/>
    <property type="project" value="UniProtKB-EC"/>
</dbReference>
<dbReference type="GO" id="GO:0035999">
    <property type="term" value="P:tetrahydrofolate interconversion"/>
    <property type="evidence" value="ECO:0007669"/>
    <property type="project" value="TreeGrafter"/>
</dbReference>
<dbReference type="EMBL" id="PDEV01000001">
    <property type="protein sequence ID" value="PEN17183.1"/>
    <property type="molecule type" value="Genomic_DNA"/>
</dbReference>
<dbReference type="EC" id="6.3.3.2" evidence="5"/>
<name>A0A2A8D8R7_9MICC</name>
<reference evidence="7" key="1">
    <citation type="submission" date="2017-10" db="EMBL/GenBank/DDBJ databases">
        <title>Kefir isolates.</title>
        <authorList>
            <person name="Kim Y."/>
            <person name="Blasche S."/>
        </authorList>
    </citation>
    <scope>NUCLEOTIDE SEQUENCE [LARGE SCALE GENOMIC DNA]</scope>
    <source>
        <strain evidence="7">OG2-2</strain>
    </source>
</reference>
<evidence type="ECO:0000256" key="6">
    <source>
        <dbReference type="SAM" id="MobiDB-lite"/>
    </source>
</evidence>
<dbReference type="Pfam" id="PF01812">
    <property type="entry name" value="5-FTHF_cyc-lig"/>
    <property type="match status" value="1"/>
</dbReference>
<proteinExistence type="inferred from homology"/>
<keyword evidence="8" id="KW-1185">Reference proteome</keyword>
<comment type="cofactor">
    <cofactor evidence="5">
        <name>Mg(2+)</name>
        <dbReference type="ChEBI" id="CHEBI:18420"/>
    </cofactor>
</comment>
<protein>
    <recommendedName>
        <fullName evidence="5">5-formyltetrahydrofolate cyclo-ligase</fullName>
        <ecNumber evidence="5">6.3.3.2</ecNumber>
    </recommendedName>
</protein>
<dbReference type="AlphaFoldDB" id="A0A2A8D8R7"/>
<dbReference type="SUPFAM" id="SSF100950">
    <property type="entry name" value="NagB/RpiA/CoA transferase-like"/>
    <property type="match status" value="1"/>
</dbReference>
<dbReference type="PIRSF" id="PIRSF006806">
    <property type="entry name" value="FTHF_cligase"/>
    <property type="match status" value="1"/>
</dbReference>
<dbReference type="GO" id="GO:0009396">
    <property type="term" value="P:folic acid-containing compound biosynthetic process"/>
    <property type="evidence" value="ECO:0007669"/>
    <property type="project" value="TreeGrafter"/>
</dbReference>
<accession>A0A2A8D8R7</accession>
<keyword evidence="5" id="KW-0460">Magnesium</keyword>
<feature type="binding site" evidence="4">
    <location>
        <position position="86"/>
    </location>
    <ligand>
        <name>substrate</name>
    </ligand>
</feature>
<organism evidence="7 8">
    <name type="scientific">Rothia dentocariosa</name>
    <dbReference type="NCBI Taxonomy" id="2047"/>
    <lineage>
        <taxon>Bacteria</taxon>
        <taxon>Bacillati</taxon>
        <taxon>Actinomycetota</taxon>
        <taxon>Actinomycetes</taxon>
        <taxon>Micrococcales</taxon>
        <taxon>Micrococcaceae</taxon>
        <taxon>Rothia</taxon>
    </lineage>
</organism>
<evidence type="ECO:0000256" key="2">
    <source>
        <dbReference type="ARBA" id="ARBA00022741"/>
    </source>
</evidence>
<evidence type="ECO:0000256" key="3">
    <source>
        <dbReference type="ARBA" id="ARBA00022840"/>
    </source>
</evidence>
<evidence type="ECO:0000313" key="8">
    <source>
        <dbReference type="Proteomes" id="UP000219947"/>
    </source>
</evidence>
<dbReference type="PANTHER" id="PTHR23407:SF1">
    <property type="entry name" value="5-FORMYLTETRAHYDROFOLATE CYCLO-LIGASE"/>
    <property type="match status" value="1"/>
</dbReference>
<evidence type="ECO:0000256" key="5">
    <source>
        <dbReference type="RuleBase" id="RU361279"/>
    </source>
</evidence>
<dbReference type="Gene3D" id="3.40.50.10420">
    <property type="entry name" value="NagB/RpiA/CoA transferase-like"/>
    <property type="match status" value="1"/>
</dbReference>
<dbReference type="GO" id="GO:0005524">
    <property type="term" value="F:ATP binding"/>
    <property type="evidence" value="ECO:0007669"/>
    <property type="project" value="UniProtKB-KW"/>
</dbReference>
<dbReference type="InterPro" id="IPR024185">
    <property type="entry name" value="FTHF_cligase-like_sf"/>
</dbReference>
<evidence type="ECO:0000313" key="7">
    <source>
        <dbReference type="EMBL" id="PEN17183.1"/>
    </source>
</evidence>
<dbReference type="PANTHER" id="PTHR23407">
    <property type="entry name" value="ATPASE INHIBITOR/5-FORMYLTETRAHYDROFOLATE CYCLO-LIGASE"/>
    <property type="match status" value="1"/>
</dbReference>
<evidence type="ECO:0000256" key="1">
    <source>
        <dbReference type="ARBA" id="ARBA00010638"/>
    </source>
</evidence>
<dbReference type="NCBIfam" id="TIGR02727">
    <property type="entry name" value="MTHFS_bact"/>
    <property type="match status" value="1"/>
</dbReference>
<feature type="binding site" evidence="4">
    <location>
        <position position="81"/>
    </location>
    <ligand>
        <name>substrate</name>
    </ligand>
</feature>
<feature type="binding site" evidence="4">
    <location>
        <begin position="164"/>
        <end position="172"/>
    </location>
    <ligand>
        <name>ATP</name>
        <dbReference type="ChEBI" id="CHEBI:30616"/>
    </ligand>
</feature>
<feature type="compositionally biased region" description="Basic and acidic residues" evidence="6">
    <location>
        <begin position="13"/>
        <end position="24"/>
    </location>
</feature>
<keyword evidence="2 4" id="KW-0547">Nucleotide-binding</keyword>
<comment type="caution">
    <text evidence="7">The sequence shown here is derived from an EMBL/GenBank/DDBJ whole genome shotgun (WGS) entry which is preliminary data.</text>
</comment>
<dbReference type="InterPro" id="IPR002698">
    <property type="entry name" value="FTHF_cligase"/>
</dbReference>
<evidence type="ECO:0000256" key="4">
    <source>
        <dbReference type="PIRSR" id="PIRSR006806-1"/>
    </source>
</evidence>
<dbReference type="RefSeq" id="WP_098042434.1">
    <property type="nucleotide sequence ID" value="NZ_PDEV01000001.1"/>
</dbReference>
<sequence>MKPEPSTLSTPHKSNDVSHSKTPEDIALDKQILRSQIRPQRLIAKNARTAAEHEQMKQQYRDHILSLIPKDAQAQTIAAYLPTASEPPITAALHDLHARGHRILVPVVRPARTLAWVVWNPHVEHPLNGLGIAEPEGEEYDTQAFVAADLRLVPALAYARNGRRLGQGGGYYDRIIPALSADKLRESTVGVVFSHEVLESIPYDKWDAVLPRVLTENGIEPLGDSAL</sequence>
<gene>
    <name evidence="7" type="ORF">CRM92_03985</name>
</gene>
<keyword evidence="3 4" id="KW-0067">ATP-binding</keyword>
<comment type="catalytic activity">
    <reaction evidence="5">
        <text>(6S)-5-formyl-5,6,7,8-tetrahydrofolate + ATP = (6R)-5,10-methenyltetrahydrofolate + ADP + phosphate</text>
        <dbReference type="Rhea" id="RHEA:10488"/>
        <dbReference type="ChEBI" id="CHEBI:30616"/>
        <dbReference type="ChEBI" id="CHEBI:43474"/>
        <dbReference type="ChEBI" id="CHEBI:57455"/>
        <dbReference type="ChEBI" id="CHEBI:57457"/>
        <dbReference type="ChEBI" id="CHEBI:456216"/>
        <dbReference type="EC" id="6.3.3.2"/>
    </reaction>
</comment>
<feature type="compositionally biased region" description="Polar residues" evidence="6">
    <location>
        <begin position="1"/>
        <end position="12"/>
    </location>
</feature>
<feature type="region of interest" description="Disordered" evidence="6">
    <location>
        <begin position="1"/>
        <end position="24"/>
    </location>
</feature>
<keyword evidence="5" id="KW-0479">Metal-binding</keyword>
<dbReference type="Proteomes" id="UP000219947">
    <property type="component" value="Unassembled WGS sequence"/>
</dbReference>
<comment type="similarity">
    <text evidence="1 5">Belongs to the 5-formyltetrahydrofolate cyclo-ligase family.</text>
</comment>
<dbReference type="InterPro" id="IPR037171">
    <property type="entry name" value="NagB/RpiA_transferase-like"/>
</dbReference>